<proteinExistence type="predicted"/>
<dbReference type="InterPro" id="IPR010562">
    <property type="entry name" value="Haemolymph_juvenile_hormone-bd"/>
</dbReference>
<dbReference type="PANTHER" id="PTHR11008:SF32">
    <property type="entry name" value="CIRCADIAN CLOCK-CONTROLLED PROTEIN DAYWAKE-RELATED"/>
    <property type="match status" value="1"/>
</dbReference>
<name>A0A482VZS2_ASBVE</name>
<dbReference type="InterPro" id="IPR038606">
    <property type="entry name" value="To_sf"/>
</dbReference>
<dbReference type="Pfam" id="PF06585">
    <property type="entry name" value="JHBP"/>
    <property type="match status" value="1"/>
</dbReference>
<dbReference type="AlphaFoldDB" id="A0A482VZS2"/>
<gene>
    <name evidence="1" type="ORF">BDFB_013759</name>
</gene>
<dbReference type="PANTHER" id="PTHR11008">
    <property type="entry name" value="PROTEIN TAKEOUT-LIKE PROTEIN"/>
    <property type="match status" value="1"/>
</dbReference>
<evidence type="ECO:0000313" key="2">
    <source>
        <dbReference type="Proteomes" id="UP000292052"/>
    </source>
</evidence>
<comment type="caution">
    <text evidence="1">The sequence shown here is derived from an EMBL/GenBank/DDBJ whole genome shotgun (WGS) entry which is preliminary data.</text>
</comment>
<sequence>STELLLKLDNLFNGDKILSDNVLQIMNENWAEVFADVKSSYEDAFAQVASGIFGNLLAKVPAAEIFGGD</sequence>
<feature type="non-terminal residue" evidence="1">
    <location>
        <position position="1"/>
    </location>
</feature>
<reference evidence="1 2" key="1">
    <citation type="submission" date="2017-03" db="EMBL/GenBank/DDBJ databases">
        <title>Genome of the blue death feigning beetle - Asbolus verrucosus.</title>
        <authorList>
            <person name="Rider S.D."/>
        </authorList>
    </citation>
    <scope>NUCLEOTIDE SEQUENCE [LARGE SCALE GENOMIC DNA]</scope>
    <source>
        <strain evidence="1">Butters</strain>
        <tissue evidence="1">Head and leg muscle</tissue>
    </source>
</reference>
<dbReference type="Proteomes" id="UP000292052">
    <property type="component" value="Unassembled WGS sequence"/>
</dbReference>
<dbReference type="OrthoDB" id="8182977at2759"/>
<dbReference type="GO" id="GO:0005615">
    <property type="term" value="C:extracellular space"/>
    <property type="evidence" value="ECO:0007669"/>
    <property type="project" value="TreeGrafter"/>
</dbReference>
<protein>
    <submittedName>
        <fullName evidence="1">JHBP domain containing protein</fullName>
    </submittedName>
</protein>
<keyword evidence="2" id="KW-1185">Reference proteome</keyword>
<evidence type="ECO:0000313" key="1">
    <source>
        <dbReference type="EMBL" id="RZC37939.1"/>
    </source>
</evidence>
<organism evidence="1 2">
    <name type="scientific">Asbolus verrucosus</name>
    <name type="common">Desert ironclad beetle</name>
    <dbReference type="NCBI Taxonomy" id="1661398"/>
    <lineage>
        <taxon>Eukaryota</taxon>
        <taxon>Metazoa</taxon>
        <taxon>Ecdysozoa</taxon>
        <taxon>Arthropoda</taxon>
        <taxon>Hexapoda</taxon>
        <taxon>Insecta</taxon>
        <taxon>Pterygota</taxon>
        <taxon>Neoptera</taxon>
        <taxon>Endopterygota</taxon>
        <taxon>Coleoptera</taxon>
        <taxon>Polyphaga</taxon>
        <taxon>Cucujiformia</taxon>
        <taxon>Tenebrionidae</taxon>
        <taxon>Pimeliinae</taxon>
        <taxon>Asbolus</taxon>
    </lineage>
</organism>
<accession>A0A482VZS2</accession>
<dbReference type="Gene3D" id="3.15.10.30">
    <property type="entry name" value="Haemolymph juvenile hormone binding protein"/>
    <property type="match status" value="1"/>
</dbReference>
<dbReference type="EMBL" id="QDEB01047731">
    <property type="protein sequence ID" value="RZC37939.1"/>
    <property type="molecule type" value="Genomic_DNA"/>
</dbReference>